<feature type="region of interest" description="Disordered" evidence="5">
    <location>
        <begin position="91"/>
        <end position="159"/>
    </location>
</feature>
<dbReference type="SUPFAM" id="SSF57667">
    <property type="entry name" value="beta-beta-alpha zinc fingers"/>
    <property type="match status" value="1"/>
</dbReference>
<feature type="compositionally biased region" description="Polar residues" evidence="5">
    <location>
        <begin position="20"/>
        <end position="47"/>
    </location>
</feature>
<comment type="caution">
    <text evidence="7">The sequence shown here is derived from an EMBL/GenBank/DDBJ whole genome shotgun (WGS) entry which is preliminary data.</text>
</comment>
<evidence type="ECO:0000259" key="6">
    <source>
        <dbReference type="PROSITE" id="PS50157"/>
    </source>
</evidence>
<keyword evidence="1" id="KW-0479">Metal-binding</keyword>
<proteinExistence type="predicted"/>
<dbReference type="Gene3D" id="3.30.160.60">
    <property type="entry name" value="Classic Zinc Finger"/>
    <property type="match status" value="1"/>
</dbReference>
<organism evidence="7 8">
    <name type="scientific">Schizophyllum amplum</name>
    <dbReference type="NCBI Taxonomy" id="97359"/>
    <lineage>
        <taxon>Eukaryota</taxon>
        <taxon>Fungi</taxon>
        <taxon>Dikarya</taxon>
        <taxon>Basidiomycota</taxon>
        <taxon>Agaricomycotina</taxon>
        <taxon>Agaricomycetes</taxon>
        <taxon>Agaricomycetidae</taxon>
        <taxon>Agaricales</taxon>
        <taxon>Schizophyllaceae</taxon>
        <taxon>Schizophyllum</taxon>
    </lineage>
</organism>
<sequence length="279" mass="30469">MSARRQYTRTDQYASWGDAQYQTSPTNYPSPAYQHPQQSMPAYDTPGSQMYATDPYYAERNAYGASAPPIQQPAPRMVYPAIDPATMAAMSPSQPCARYQSPSARSYPSSTSSGGYAAAPGYASPSSDAYASPATPHRASAHPNAIPIPMRRPSYDPAYGRSPASDVSYLSSPMHHRSGMRAPSGMAAAHDEYALDYPDEYTHMDARESSPFGPSQARPYACDICQLAGEKPFLCNGGCGKTFTRKDALKRHQVRRARHPALALLTSPRLARQGMRKDR</sequence>
<accession>A0A550CXC4</accession>
<reference evidence="7 8" key="1">
    <citation type="journal article" date="2019" name="New Phytol.">
        <title>Comparative genomics reveals unique wood-decay strategies and fruiting body development in the Schizophyllaceae.</title>
        <authorList>
            <person name="Almasi E."/>
            <person name="Sahu N."/>
            <person name="Krizsan K."/>
            <person name="Balint B."/>
            <person name="Kovacs G.M."/>
            <person name="Kiss B."/>
            <person name="Cseklye J."/>
            <person name="Drula E."/>
            <person name="Henrissat B."/>
            <person name="Nagy I."/>
            <person name="Chovatia M."/>
            <person name="Adam C."/>
            <person name="LaButti K."/>
            <person name="Lipzen A."/>
            <person name="Riley R."/>
            <person name="Grigoriev I.V."/>
            <person name="Nagy L.G."/>
        </authorList>
    </citation>
    <scope>NUCLEOTIDE SEQUENCE [LARGE SCALE GENOMIC DNA]</scope>
    <source>
        <strain evidence="7 8">NL-1724</strain>
    </source>
</reference>
<dbReference type="EMBL" id="VDMD01000001">
    <property type="protein sequence ID" value="TRM69446.1"/>
    <property type="molecule type" value="Genomic_DNA"/>
</dbReference>
<feature type="domain" description="C2H2-type" evidence="6">
    <location>
        <begin position="233"/>
        <end position="259"/>
    </location>
</feature>
<dbReference type="PROSITE" id="PS50157">
    <property type="entry name" value="ZINC_FINGER_C2H2_2"/>
    <property type="match status" value="1"/>
</dbReference>
<evidence type="ECO:0000256" key="1">
    <source>
        <dbReference type="ARBA" id="ARBA00022723"/>
    </source>
</evidence>
<evidence type="ECO:0000313" key="8">
    <source>
        <dbReference type="Proteomes" id="UP000320762"/>
    </source>
</evidence>
<feature type="compositionally biased region" description="Low complexity" evidence="5">
    <location>
        <begin position="101"/>
        <end position="136"/>
    </location>
</feature>
<feature type="region of interest" description="Disordered" evidence="5">
    <location>
        <begin position="259"/>
        <end position="279"/>
    </location>
</feature>
<protein>
    <recommendedName>
        <fullName evidence="6">C2H2-type domain-containing protein</fullName>
    </recommendedName>
</protein>
<name>A0A550CXC4_9AGAR</name>
<evidence type="ECO:0000256" key="3">
    <source>
        <dbReference type="ARBA" id="ARBA00022833"/>
    </source>
</evidence>
<dbReference type="GO" id="GO:0008270">
    <property type="term" value="F:zinc ion binding"/>
    <property type="evidence" value="ECO:0007669"/>
    <property type="project" value="UniProtKB-KW"/>
</dbReference>
<dbReference type="Proteomes" id="UP000320762">
    <property type="component" value="Unassembled WGS sequence"/>
</dbReference>
<keyword evidence="8" id="KW-1185">Reference proteome</keyword>
<dbReference type="InterPro" id="IPR036236">
    <property type="entry name" value="Znf_C2H2_sf"/>
</dbReference>
<dbReference type="FunFam" id="3.30.160.60:FF:000446">
    <property type="entry name" value="Zinc finger protein"/>
    <property type="match status" value="1"/>
</dbReference>
<keyword evidence="3" id="KW-0862">Zinc</keyword>
<keyword evidence="2 4" id="KW-0863">Zinc-finger</keyword>
<evidence type="ECO:0000313" key="7">
    <source>
        <dbReference type="EMBL" id="TRM69446.1"/>
    </source>
</evidence>
<feature type="region of interest" description="Disordered" evidence="5">
    <location>
        <begin position="1"/>
        <end position="47"/>
    </location>
</feature>
<evidence type="ECO:0000256" key="5">
    <source>
        <dbReference type="SAM" id="MobiDB-lite"/>
    </source>
</evidence>
<dbReference type="InterPro" id="IPR013087">
    <property type="entry name" value="Znf_C2H2_type"/>
</dbReference>
<dbReference type="AlphaFoldDB" id="A0A550CXC4"/>
<dbReference type="STRING" id="97359.A0A550CXC4"/>
<evidence type="ECO:0000256" key="4">
    <source>
        <dbReference type="PROSITE-ProRule" id="PRU00042"/>
    </source>
</evidence>
<gene>
    <name evidence="7" type="ORF">BD626DRAFT_474090</name>
</gene>
<evidence type="ECO:0000256" key="2">
    <source>
        <dbReference type="ARBA" id="ARBA00022771"/>
    </source>
</evidence>
<dbReference type="OrthoDB" id="8922241at2759"/>